<evidence type="ECO:0000256" key="1">
    <source>
        <dbReference type="SAM" id="Phobius"/>
    </source>
</evidence>
<evidence type="ECO:0000313" key="2">
    <source>
        <dbReference type="EMBL" id="MBW0145806.1"/>
    </source>
</evidence>
<name>A0ABS6V894_9SPHN</name>
<keyword evidence="1" id="KW-0472">Membrane</keyword>
<proteinExistence type="predicted"/>
<keyword evidence="1" id="KW-1133">Transmembrane helix</keyword>
<dbReference type="EMBL" id="JAHVAH010000001">
    <property type="protein sequence ID" value="MBW0145806.1"/>
    <property type="molecule type" value="Genomic_DNA"/>
</dbReference>
<sequence>MRTRLVVYLSGFDPRGARHYHQLYRREAEKQAAVTGQQTDVGARERIGEHLVGWQIRSGETTTDYRYFEWDDIVRDHWPRRPLAIGWTTLRSGFQMLGVGAFKRTFQWSWPAGVTAMLPFAALIHLLAIALAIIVAGYAIGGTTGLLAGTALAVALLSLGAWLERKFNIAWISRVVNFHFVDGAGKAPDLAERLHDLADDVDPTGYDEVLIVGHSYGTSLAISFVARLLERHPTQRLSLLTLGQTTPWLTFHPKADAMRADIAAVATSERVDWIDVSAPPDGACFALVDPYTVVGDRDADRANPKLLNAKFHESMAGTAFAKSTRDWMQLHFQYLMATAHRAEYDYFAITAGDRALADRFAHRPSVRDFTRLRAKSMKAVR</sequence>
<dbReference type="Proteomes" id="UP000698028">
    <property type="component" value="Unassembled WGS sequence"/>
</dbReference>
<evidence type="ECO:0000313" key="3">
    <source>
        <dbReference type="Proteomes" id="UP000698028"/>
    </source>
</evidence>
<comment type="caution">
    <text evidence="2">The sequence shown here is derived from an EMBL/GenBank/DDBJ whole genome shotgun (WGS) entry which is preliminary data.</text>
</comment>
<feature type="transmembrane region" description="Helical" evidence="1">
    <location>
        <begin position="112"/>
        <end position="140"/>
    </location>
</feature>
<accession>A0ABS6V894</accession>
<gene>
    <name evidence="2" type="ORF">KTQ36_10940</name>
</gene>
<protein>
    <submittedName>
        <fullName evidence="2">Uncharacterized protein</fullName>
    </submittedName>
</protein>
<keyword evidence="1" id="KW-0812">Transmembrane</keyword>
<reference evidence="2 3" key="1">
    <citation type="submission" date="2021-07" db="EMBL/GenBank/DDBJ databases">
        <title>The draft genome sequence of Sphingomicrobium sp. B8.</title>
        <authorList>
            <person name="Mu L."/>
        </authorList>
    </citation>
    <scope>NUCLEOTIDE SEQUENCE [LARGE SCALE GENOMIC DNA]</scope>
    <source>
        <strain evidence="2 3">B8</strain>
    </source>
</reference>
<dbReference type="RefSeq" id="WP_218633687.1">
    <property type="nucleotide sequence ID" value="NZ_JAHVAH010000001.1"/>
</dbReference>
<organism evidence="2 3">
    <name type="scientific">Sphingomicrobium clamense</name>
    <dbReference type="NCBI Taxonomy" id="2851013"/>
    <lineage>
        <taxon>Bacteria</taxon>
        <taxon>Pseudomonadati</taxon>
        <taxon>Pseudomonadota</taxon>
        <taxon>Alphaproteobacteria</taxon>
        <taxon>Sphingomonadales</taxon>
        <taxon>Sphingomonadaceae</taxon>
        <taxon>Sphingomicrobium</taxon>
    </lineage>
</organism>
<keyword evidence="3" id="KW-1185">Reference proteome</keyword>
<feature type="transmembrane region" description="Helical" evidence="1">
    <location>
        <begin position="146"/>
        <end position="163"/>
    </location>
</feature>